<dbReference type="PANTHER" id="PTHR48111:SF36">
    <property type="entry name" value="TRANSCRIPTIONAL REGULATORY PROTEIN CUTR"/>
    <property type="match status" value="1"/>
</dbReference>
<organism evidence="6 7">
    <name type="scientific">Skermanella stibiiresistens SB22</name>
    <dbReference type="NCBI Taxonomy" id="1385369"/>
    <lineage>
        <taxon>Bacteria</taxon>
        <taxon>Pseudomonadati</taxon>
        <taxon>Pseudomonadota</taxon>
        <taxon>Alphaproteobacteria</taxon>
        <taxon>Rhodospirillales</taxon>
        <taxon>Azospirillaceae</taxon>
        <taxon>Skermanella</taxon>
    </lineage>
</organism>
<dbReference type="GO" id="GO:0005829">
    <property type="term" value="C:cytosol"/>
    <property type="evidence" value="ECO:0007669"/>
    <property type="project" value="TreeGrafter"/>
</dbReference>
<sequence length="227" mass="24657">MRLLLVEDNERLSTLMAAGLARAGFAVDAFSCLEEADAAVAAADYDLILLDLGLPDGDGMAWLKNFRRRSRGVPVLVATARGGLSDRVAGLDTGADDYLVKPFEMDELLARCRALLRRPGSCLSTVLTAGNVSFDTTTRQIAVDGKPLDAPRREADLIEILLRRVGQVVTRSILEESLYGFDDEVTPNALEAHVSRLRRRLVDARADVAIHTVRGIGYLLRPGVPTS</sequence>
<dbReference type="InterPro" id="IPR036388">
    <property type="entry name" value="WH-like_DNA-bd_sf"/>
</dbReference>
<dbReference type="Proteomes" id="UP000019486">
    <property type="component" value="Unassembled WGS sequence"/>
</dbReference>
<accession>W9HFR6</accession>
<proteinExistence type="predicted"/>
<dbReference type="SUPFAM" id="SSF52172">
    <property type="entry name" value="CheY-like"/>
    <property type="match status" value="1"/>
</dbReference>
<protein>
    <submittedName>
        <fullName evidence="6">Transcriptional regulator</fullName>
    </submittedName>
</protein>
<dbReference type="GO" id="GO:0006355">
    <property type="term" value="P:regulation of DNA-templated transcription"/>
    <property type="evidence" value="ECO:0007669"/>
    <property type="project" value="InterPro"/>
</dbReference>
<dbReference type="Pfam" id="PF00072">
    <property type="entry name" value="Response_reg"/>
    <property type="match status" value="1"/>
</dbReference>
<dbReference type="InterPro" id="IPR001867">
    <property type="entry name" value="OmpR/PhoB-type_DNA-bd"/>
</dbReference>
<dbReference type="PROSITE" id="PS51755">
    <property type="entry name" value="OMPR_PHOB"/>
    <property type="match status" value="1"/>
</dbReference>
<dbReference type="InterPro" id="IPR011006">
    <property type="entry name" value="CheY-like_superfamily"/>
</dbReference>
<dbReference type="CDD" id="cd00383">
    <property type="entry name" value="trans_reg_C"/>
    <property type="match status" value="1"/>
</dbReference>
<dbReference type="SMART" id="SM00448">
    <property type="entry name" value="REC"/>
    <property type="match status" value="1"/>
</dbReference>
<dbReference type="PANTHER" id="PTHR48111">
    <property type="entry name" value="REGULATOR OF RPOS"/>
    <property type="match status" value="1"/>
</dbReference>
<dbReference type="InterPro" id="IPR016032">
    <property type="entry name" value="Sig_transdc_resp-reg_C-effctor"/>
</dbReference>
<evidence type="ECO:0000259" key="4">
    <source>
        <dbReference type="PROSITE" id="PS50110"/>
    </source>
</evidence>
<gene>
    <name evidence="6" type="ORF">N825_02405</name>
</gene>
<keyword evidence="2" id="KW-0597">Phosphoprotein</keyword>
<evidence type="ECO:0000313" key="7">
    <source>
        <dbReference type="Proteomes" id="UP000019486"/>
    </source>
</evidence>
<feature type="domain" description="Response regulatory" evidence="4">
    <location>
        <begin position="2"/>
        <end position="116"/>
    </location>
</feature>
<dbReference type="SUPFAM" id="SSF46894">
    <property type="entry name" value="C-terminal effector domain of the bipartite response regulators"/>
    <property type="match status" value="1"/>
</dbReference>
<evidence type="ECO:0000256" key="1">
    <source>
        <dbReference type="ARBA" id="ARBA00023125"/>
    </source>
</evidence>
<keyword evidence="1 3" id="KW-0238">DNA-binding</keyword>
<dbReference type="Pfam" id="PF00486">
    <property type="entry name" value="Trans_reg_C"/>
    <property type="match status" value="1"/>
</dbReference>
<dbReference type="EMBL" id="AVFL01000001">
    <property type="protein sequence ID" value="EWY42728.1"/>
    <property type="molecule type" value="Genomic_DNA"/>
</dbReference>
<feature type="DNA-binding region" description="OmpR/PhoB-type" evidence="3">
    <location>
        <begin position="124"/>
        <end position="222"/>
    </location>
</feature>
<feature type="modified residue" description="4-aspartylphosphate" evidence="2">
    <location>
        <position position="51"/>
    </location>
</feature>
<dbReference type="InterPro" id="IPR001789">
    <property type="entry name" value="Sig_transdc_resp-reg_receiver"/>
</dbReference>
<dbReference type="STRING" id="1385369.N825_02405"/>
<name>W9HFR6_9PROT</name>
<dbReference type="Gene3D" id="3.40.50.2300">
    <property type="match status" value="1"/>
</dbReference>
<dbReference type="SMART" id="SM00862">
    <property type="entry name" value="Trans_reg_C"/>
    <property type="match status" value="1"/>
</dbReference>
<evidence type="ECO:0000313" key="6">
    <source>
        <dbReference type="EMBL" id="EWY42728.1"/>
    </source>
</evidence>
<dbReference type="GO" id="GO:0000976">
    <property type="term" value="F:transcription cis-regulatory region binding"/>
    <property type="evidence" value="ECO:0007669"/>
    <property type="project" value="TreeGrafter"/>
</dbReference>
<keyword evidence="7" id="KW-1185">Reference proteome</keyword>
<feature type="domain" description="OmpR/PhoB-type" evidence="5">
    <location>
        <begin position="124"/>
        <end position="222"/>
    </location>
</feature>
<dbReference type="OrthoDB" id="9802426at2"/>
<dbReference type="PROSITE" id="PS50110">
    <property type="entry name" value="RESPONSE_REGULATORY"/>
    <property type="match status" value="1"/>
</dbReference>
<dbReference type="Gene3D" id="6.10.250.690">
    <property type="match status" value="1"/>
</dbReference>
<dbReference type="AlphaFoldDB" id="W9HFR6"/>
<dbReference type="GO" id="GO:0000156">
    <property type="term" value="F:phosphorelay response regulator activity"/>
    <property type="evidence" value="ECO:0007669"/>
    <property type="project" value="TreeGrafter"/>
</dbReference>
<dbReference type="GO" id="GO:0032993">
    <property type="term" value="C:protein-DNA complex"/>
    <property type="evidence" value="ECO:0007669"/>
    <property type="project" value="TreeGrafter"/>
</dbReference>
<dbReference type="Gene3D" id="1.10.10.10">
    <property type="entry name" value="Winged helix-like DNA-binding domain superfamily/Winged helix DNA-binding domain"/>
    <property type="match status" value="1"/>
</dbReference>
<dbReference type="RefSeq" id="WP_037446137.1">
    <property type="nucleotide sequence ID" value="NZ_AVFL01000001.1"/>
</dbReference>
<evidence type="ECO:0000256" key="2">
    <source>
        <dbReference type="PROSITE-ProRule" id="PRU00169"/>
    </source>
</evidence>
<evidence type="ECO:0000259" key="5">
    <source>
        <dbReference type="PROSITE" id="PS51755"/>
    </source>
</evidence>
<comment type="caution">
    <text evidence="6">The sequence shown here is derived from an EMBL/GenBank/DDBJ whole genome shotgun (WGS) entry which is preliminary data.</text>
</comment>
<dbReference type="InterPro" id="IPR039420">
    <property type="entry name" value="WalR-like"/>
</dbReference>
<evidence type="ECO:0000256" key="3">
    <source>
        <dbReference type="PROSITE-ProRule" id="PRU01091"/>
    </source>
</evidence>
<reference evidence="6 7" key="1">
    <citation type="submission" date="2013-08" db="EMBL/GenBank/DDBJ databases">
        <title>The genome sequence of Skermanella stibiiresistens.</title>
        <authorList>
            <person name="Zhu W."/>
            <person name="Wang G."/>
        </authorList>
    </citation>
    <scope>NUCLEOTIDE SEQUENCE [LARGE SCALE GENOMIC DNA]</scope>
    <source>
        <strain evidence="6 7">SB22</strain>
    </source>
</reference>